<dbReference type="AlphaFoldDB" id="A0A081AYE1"/>
<name>A0A081AYE1_PHYNI</name>
<evidence type="ECO:0000313" key="3">
    <source>
        <dbReference type="Proteomes" id="UP000028582"/>
    </source>
</evidence>
<accession>A0A081AYE1</accession>
<dbReference type="PANTHER" id="PTHR37069:SF2">
    <property type="entry name" value="PIGGYBAC TRANSPOSABLE ELEMENT-DERIVED PROTEIN DOMAIN-CONTAINING PROTEIN"/>
    <property type="match status" value="1"/>
</dbReference>
<feature type="compositionally biased region" description="Basic and acidic residues" evidence="1">
    <location>
        <begin position="7"/>
        <end position="31"/>
    </location>
</feature>
<gene>
    <name evidence="2" type="ORF">F444_02153</name>
</gene>
<sequence length="290" mass="31443">MRHNVRTRNEPGNDRRVDEANEDGRESEVRPETTIPSRPDCPTQTALLPTSPHVMDNESPASSPSSSASPPPQMRTAGGVETETPSPLCRNLDAELEAADSSCSEYMVSDSEAIENRGPVAVVADEETQEDPPDMFADPSIALASENQNDYMRLESDDDTEDASVFSGDGDLDSSEVVYESDGIAPDLHFDPELLNATSGVTAISRSNVDKTLLSDMKFNGWTDPSNVTPYPYIDEPYEARPDSWMLEDYSGIYDGNYGPTPGALNAAETPAGAFFRLAPPHVGNDCWSN</sequence>
<feature type="region of interest" description="Disordered" evidence="1">
    <location>
        <begin position="1"/>
        <end position="89"/>
    </location>
</feature>
<evidence type="ECO:0000256" key="1">
    <source>
        <dbReference type="SAM" id="MobiDB-lite"/>
    </source>
</evidence>
<dbReference type="EMBL" id="ANJA01000404">
    <property type="protein sequence ID" value="ETO83902.1"/>
    <property type="molecule type" value="Genomic_DNA"/>
</dbReference>
<dbReference type="Proteomes" id="UP000028582">
    <property type="component" value="Unassembled WGS sequence"/>
</dbReference>
<feature type="compositionally biased region" description="Low complexity" evidence="1">
    <location>
        <begin position="59"/>
        <end position="68"/>
    </location>
</feature>
<proteinExistence type="predicted"/>
<comment type="caution">
    <text evidence="2">The sequence shown here is derived from an EMBL/GenBank/DDBJ whole genome shotgun (WGS) entry which is preliminary data.</text>
</comment>
<dbReference type="PANTHER" id="PTHR37069">
    <property type="entry name" value="DDE_TNP_1_7 DOMAIN-CONTAINING PROTEIN"/>
    <property type="match status" value="1"/>
</dbReference>
<evidence type="ECO:0000313" key="2">
    <source>
        <dbReference type="EMBL" id="ETO83902.1"/>
    </source>
</evidence>
<protein>
    <submittedName>
        <fullName evidence="2">Uncharacterized protein</fullName>
    </submittedName>
</protein>
<organism evidence="2 3">
    <name type="scientific">Phytophthora nicotianae P1976</name>
    <dbReference type="NCBI Taxonomy" id="1317066"/>
    <lineage>
        <taxon>Eukaryota</taxon>
        <taxon>Sar</taxon>
        <taxon>Stramenopiles</taxon>
        <taxon>Oomycota</taxon>
        <taxon>Peronosporomycetes</taxon>
        <taxon>Peronosporales</taxon>
        <taxon>Peronosporaceae</taxon>
        <taxon>Phytophthora</taxon>
    </lineage>
</organism>
<reference evidence="2 3" key="1">
    <citation type="submission" date="2013-11" db="EMBL/GenBank/DDBJ databases">
        <title>The Genome Sequence of Phytophthora parasitica P1976.</title>
        <authorList>
            <consortium name="The Broad Institute Genomics Platform"/>
            <person name="Russ C."/>
            <person name="Tyler B."/>
            <person name="Panabieres F."/>
            <person name="Shan W."/>
            <person name="Tripathy S."/>
            <person name="Grunwald N."/>
            <person name="Machado M."/>
            <person name="Johnson C.S."/>
            <person name="Walker B."/>
            <person name="Young S."/>
            <person name="Zeng Q."/>
            <person name="Gargeya S."/>
            <person name="Fitzgerald M."/>
            <person name="Haas B."/>
            <person name="Abouelleil A."/>
            <person name="Allen A.W."/>
            <person name="Alvarado L."/>
            <person name="Arachchi H.M."/>
            <person name="Berlin A.M."/>
            <person name="Chapman S.B."/>
            <person name="Gainer-Dewar J."/>
            <person name="Goldberg J."/>
            <person name="Griggs A."/>
            <person name="Gujja S."/>
            <person name="Hansen M."/>
            <person name="Howarth C."/>
            <person name="Imamovic A."/>
            <person name="Ireland A."/>
            <person name="Larimer J."/>
            <person name="McCowan C."/>
            <person name="Murphy C."/>
            <person name="Pearson M."/>
            <person name="Poon T.W."/>
            <person name="Priest M."/>
            <person name="Roberts A."/>
            <person name="Saif S."/>
            <person name="Shea T."/>
            <person name="Sisk P."/>
            <person name="Sykes S."/>
            <person name="Wortman J."/>
            <person name="Nusbaum C."/>
            <person name="Birren B."/>
        </authorList>
    </citation>
    <scope>NUCLEOTIDE SEQUENCE [LARGE SCALE GENOMIC DNA]</scope>
    <source>
        <strain evidence="2 3">P1976</strain>
    </source>
</reference>